<dbReference type="Pfam" id="PF13391">
    <property type="entry name" value="HNH_2"/>
    <property type="match status" value="1"/>
</dbReference>
<dbReference type="HOGENOM" id="CLU_1048763_0_0_6"/>
<evidence type="ECO:0000313" key="3">
    <source>
        <dbReference type="Proteomes" id="UP000001036"/>
    </source>
</evidence>
<organism evidence="2 3">
    <name type="scientific">Cellvibrio japonicus (strain Ueda107)</name>
    <name type="common">Pseudomonas fluorescens subsp. cellulosa</name>
    <dbReference type="NCBI Taxonomy" id="498211"/>
    <lineage>
        <taxon>Bacteria</taxon>
        <taxon>Pseudomonadati</taxon>
        <taxon>Pseudomonadota</taxon>
        <taxon>Gammaproteobacteria</taxon>
        <taxon>Cellvibrionales</taxon>
        <taxon>Cellvibrionaceae</taxon>
        <taxon>Cellvibrio</taxon>
    </lineage>
</organism>
<dbReference type="OrthoDB" id="529575at2"/>
<reference evidence="2 3" key="1">
    <citation type="journal article" date="2008" name="J. Bacteriol.">
        <title>Insights into plant cell wall degradation from the genome sequence of the soil bacterium Cellvibrio japonicus.</title>
        <authorList>
            <person name="Deboy R.T."/>
            <person name="Mongodin E.F."/>
            <person name="Fouts D.E."/>
            <person name="Tailford L.E."/>
            <person name="Khouri H."/>
            <person name="Emerson J.B."/>
            <person name="Mohamoud Y."/>
            <person name="Watkins K."/>
            <person name="Henrissat B."/>
            <person name="Gilbert H.J."/>
            <person name="Nelson K.E."/>
        </authorList>
    </citation>
    <scope>NUCLEOTIDE SEQUENCE [LARGE SCALE GENOMIC DNA]</scope>
    <source>
        <strain evidence="2 3">Ueda107</strain>
    </source>
</reference>
<feature type="domain" description="HNH nuclease" evidence="1">
    <location>
        <begin position="145"/>
        <end position="196"/>
    </location>
</feature>
<keyword evidence="3" id="KW-1185">Reference proteome</keyword>
<evidence type="ECO:0000313" key="2">
    <source>
        <dbReference type="EMBL" id="ACE83690.1"/>
    </source>
</evidence>
<proteinExistence type="predicted"/>
<dbReference type="RefSeq" id="WP_012489303.1">
    <property type="nucleotide sequence ID" value="NC_010995.1"/>
</dbReference>
<gene>
    <name evidence="2" type="ordered locus">CJA_3731</name>
</gene>
<accession>B3PHY8</accession>
<protein>
    <recommendedName>
        <fullName evidence="1">HNH nuclease domain-containing protein</fullName>
    </recommendedName>
</protein>
<evidence type="ECO:0000259" key="1">
    <source>
        <dbReference type="Pfam" id="PF13391"/>
    </source>
</evidence>
<dbReference type="KEGG" id="cja:CJA_3731"/>
<sequence length="252" mass="28616">MANHWQTDELLLTLHLYCRTPFGKLHQHNPDIIQLATAIGRTPSAVAMKACNFASLDPALNQKGLASTSKTDRALWNAFLENATDIAEQAEALYETRVIAMPLHPLQVSEPKIPYGETETLRETKTRRVQQFFRRTVLESYNHRCAISGLAIPELLVASHIIPWAEDETRRADPTNGIALNALYDKAFDRHLISFDDDFRLVISNKVKAQAKNEVFKEYFLKFEGKVLEMPYRFLPDVGALNRHRGKVLCVA</sequence>
<dbReference type="InterPro" id="IPR003615">
    <property type="entry name" value="HNH_nuc"/>
</dbReference>
<dbReference type="STRING" id="498211.CJA_3731"/>
<dbReference type="eggNOG" id="COG3440">
    <property type="taxonomic scope" value="Bacteria"/>
</dbReference>
<dbReference type="EMBL" id="CP000934">
    <property type="protein sequence ID" value="ACE83690.1"/>
    <property type="molecule type" value="Genomic_DNA"/>
</dbReference>
<dbReference type="Proteomes" id="UP000001036">
    <property type="component" value="Chromosome"/>
</dbReference>
<dbReference type="AlphaFoldDB" id="B3PHY8"/>
<name>B3PHY8_CELJU</name>